<dbReference type="Proteomes" id="UP000245539">
    <property type="component" value="Unassembled WGS sequence"/>
</dbReference>
<reference evidence="1 2" key="1">
    <citation type="submission" date="2018-05" db="EMBL/GenBank/DDBJ databases">
        <title>Leucothrix arctica sp. nov., isolated from Arctic seawater.</title>
        <authorList>
            <person name="Choi A."/>
            <person name="Baek K."/>
        </authorList>
    </citation>
    <scope>NUCLEOTIDE SEQUENCE [LARGE SCALE GENOMIC DNA]</scope>
    <source>
        <strain evidence="1 2">JCM 18388</strain>
    </source>
</reference>
<keyword evidence="2" id="KW-1185">Reference proteome</keyword>
<sequence>MKKKYISRETEAAYRNTNYVVPMPDKNTVLHVGVASDEIRQLLTDAGASGVVFMTAHNPFGVFLDEAENTAANHLLQKDLEARFETVMNCYGASPCEEYREDSLLAFPVSHSQAIELCCQYEQNAVLFIDAKGVPELVFHPDIQTNHPEV</sequence>
<dbReference type="AlphaFoldDB" id="A0A317CAM0"/>
<dbReference type="InterPro" id="IPR021710">
    <property type="entry name" value="DUF3293"/>
</dbReference>
<proteinExistence type="predicted"/>
<evidence type="ECO:0008006" key="3">
    <source>
        <dbReference type="Google" id="ProtNLM"/>
    </source>
</evidence>
<organism evidence="1 2">
    <name type="scientific">Leucothrix pacifica</name>
    <dbReference type="NCBI Taxonomy" id="1247513"/>
    <lineage>
        <taxon>Bacteria</taxon>
        <taxon>Pseudomonadati</taxon>
        <taxon>Pseudomonadota</taxon>
        <taxon>Gammaproteobacteria</taxon>
        <taxon>Thiotrichales</taxon>
        <taxon>Thiotrichaceae</taxon>
        <taxon>Leucothrix</taxon>
    </lineage>
</organism>
<dbReference type="OrthoDB" id="7041907at2"/>
<dbReference type="Pfam" id="PF11697">
    <property type="entry name" value="DUF3293"/>
    <property type="match status" value="1"/>
</dbReference>
<accession>A0A317CAM0</accession>
<comment type="caution">
    <text evidence="1">The sequence shown here is derived from an EMBL/GenBank/DDBJ whole genome shotgun (WGS) entry which is preliminary data.</text>
</comment>
<evidence type="ECO:0000313" key="1">
    <source>
        <dbReference type="EMBL" id="PWQ95588.1"/>
    </source>
</evidence>
<protein>
    <recommendedName>
        <fullName evidence="3">DUF3293 domain-containing protein</fullName>
    </recommendedName>
</protein>
<gene>
    <name evidence="1" type="ORF">DKW60_14310</name>
</gene>
<dbReference type="EMBL" id="QGKM01000043">
    <property type="protein sequence ID" value="PWQ95588.1"/>
    <property type="molecule type" value="Genomic_DNA"/>
</dbReference>
<name>A0A317CAM0_9GAMM</name>
<dbReference type="RefSeq" id="WP_109838344.1">
    <property type="nucleotide sequence ID" value="NZ_QGKM01000043.1"/>
</dbReference>
<evidence type="ECO:0000313" key="2">
    <source>
        <dbReference type="Proteomes" id="UP000245539"/>
    </source>
</evidence>